<dbReference type="OrthoDB" id="5813329at2759"/>
<organism evidence="3">
    <name type="scientific">Haemonchus placei</name>
    <name type="common">Barber's pole worm</name>
    <dbReference type="NCBI Taxonomy" id="6290"/>
    <lineage>
        <taxon>Eukaryota</taxon>
        <taxon>Metazoa</taxon>
        <taxon>Ecdysozoa</taxon>
        <taxon>Nematoda</taxon>
        <taxon>Chromadorea</taxon>
        <taxon>Rhabditida</taxon>
        <taxon>Rhabditina</taxon>
        <taxon>Rhabditomorpha</taxon>
        <taxon>Strongyloidea</taxon>
        <taxon>Trichostrongylidae</taxon>
        <taxon>Haemonchus</taxon>
    </lineage>
</organism>
<dbReference type="EMBL" id="UZAF01018709">
    <property type="protein sequence ID" value="VDO54176.1"/>
    <property type="molecule type" value="Genomic_DNA"/>
</dbReference>
<proteinExistence type="predicted"/>
<gene>
    <name evidence="1" type="ORF">HPLM_LOCUS14792</name>
</gene>
<reference evidence="3" key="1">
    <citation type="submission" date="2017-02" db="UniProtKB">
        <authorList>
            <consortium name="WormBaseParasite"/>
        </authorList>
    </citation>
    <scope>IDENTIFICATION</scope>
</reference>
<accession>A0A0N4WT96</accession>
<dbReference type="AlphaFoldDB" id="A0A0N4WT96"/>
<protein>
    <submittedName>
        <fullName evidence="3">Response regulatory domain-containing protein</fullName>
    </submittedName>
</protein>
<reference evidence="1 2" key="2">
    <citation type="submission" date="2018-11" db="EMBL/GenBank/DDBJ databases">
        <authorList>
            <consortium name="Pathogen Informatics"/>
        </authorList>
    </citation>
    <scope>NUCLEOTIDE SEQUENCE [LARGE SCALE GENOMIC DNA]</scope>
    <source>
        <strain evidence="1 2">MHpl1</strain>
    </source>
</reference>
<dbReference type="Proteomes" id="UP000268014">
    <property type="component" value="Unassembled WGS sequence"/>
</dbReference>
<dbReference type="WBParaSite" id="HPLM_0001480201-mRNA-1">
    <property type="protein sequence ID" value="HPLM_0001480201-mRNA-1"/>
    <property type="gene ID" value="HPLM_0001480201"/>
</dbReference>
<evidence type="ECO:0000313" key="2">
    <source>
        <dbReference type="Proteomes" id="UP000268014"/>
    </source>
</evidence>
<keyword evidence="2" id="KW-1185">Reference proteome</keyword>
<evidence type="ECO:0000313" key="1">
    <source>
        <dbReference type="EMBL" id="VDO54176.1"/>
    </source>
</evidence>
<evidence type="ECO:0000313" key="3">
    <source>
        <dbReference type="WBParaSite" id="HPLM_0001480201-mRNA-1"/>
    </source>
</evidence>
<name>A0A0N4WT96_HAEPC</name>
<sequence length="84" mass="9311">MGPLLEWFQVEAFPDTKKMSIAILNDPQLSNDVYDLLISRTTFSLVLTARAELDEVALGRVTGSESHFAEPMSTSQSLALLLRL</sequence>